<keyword evidence="1" id="KW-0812">Transmembrane</keyword>
<dbReference type="InterPro" id="IPR025143">
    <property type="entry name" value="DUF4083"/>
</dbReference>
<protein>
    <submittedName>
        <fullName evidence="2">DUF4083 domain-containing protein</fullName>
    </submittedName>
</protein>
<dbReference type="Proteomes" id="UP000469125">
    <property type="component" value="Unassembled WGS sequence"/>
</dbReference>
<keyword evidence="3" id="KW-1185">Reference proteome</keyword>
<proteinExistence type="predicted"/>
<organism evidence="2 3">
    <name type="scientific">Ornithinibacillus caprae</name>
    <dbReference type="NCBI Taxonomy" id="2678566"/>
    <lineage>
        <taxon>Bacteria</taxon>
        <taxon>Bacillati</taxon>
        <taxon>Bacillota</taxon>
        <taxon>Bacilli</taxon>
        <taxon>Bacillales</taxon>
        <taxon>Bacillaceae</taxon>
        <taxon>Ornithinibacillus</taxon>
    </lineage>
</organism>
<dbReference type="Pfam" id="PF13314">
    <property type="entry name" value="DUF4083"/>
    <property type="match status" value="1"/>
</dbReference>
<evidence type="ECO:0000256" key="1">
    <source>
        <dbReference type="SAM" id="Phobius"/>
    </source>
</evidence>
<evidence type="ECO:0000313" key="2">
    <source>
        <dbReference type="EMBL" id="MUK87888.1"/>
    </source>
</evidence>
<dbReference type="AlphaFoldDB" id="A0A6N8FKR9"/>
<evidence type="ECO:0000313" key="3">
    <source>
        <dbReference type="Proteomes" id="UP000469125"/>
    </source>
</evidence>
<dbReference type="RefSeq" id="WP_155667823.1">
    <property type="nucleotide sequence ID" value="NZ_WOCA01000003.1"/>
</dbReference>
<dbReference type="EMBL" id="WOCA01000003">
    <property type="protein sequence ID" value="MUK87888.1"/>
    <property type="molecule type" value="Genomic_DNA"/>
</dbReference>
<keyword evidence="1" id="KW-1133">Transmembrane helix</keyword>
<accession>A0A6N8FKR9</accession>
<gene>
    <name evidence="2" type="ORF">GMD78_05680</name>
</gene>
<reference evidence="2 3" key="1">
    <citation type="submission" date="2019-11" db="EMBL/GenBank/DDBJ databases">
        <authorList>
            <person name="Li X."/>
        </authorList>
    </citation>
    <scope>NUCLEOTIDE SEQUENCE [LARGE SCALE GENOMIC DNA]</scope>
    <source>
        <strain evidence="2 3">L9</strain>
    </source>
</reference>
<feature type="transmembrane region" description="Helical" evidence="1">
    <location>
        <begin position="20"/>
        <end position="42"/>
    </location>
</feature>
<sequence>MEEFIILVGSAISGFSVGDMIIQLIFLVFLIAIVVGTILFIVKFNKRNSRLNEIEEKLDGLLSDKENKDL</sequence>
<keyword evidence="1" id="KW-0472">Membrane</keyword>
<comment type="caution">
    <text evidence="2">The sequence shown here is derived from an EMBL/GenBank/DDBJ whole genome shotgun (WGS) entry which is preliminary data.</text>
</comment>
<name>A0A6N8FKR9_9BACI</name>